<feature type="chain" id="PRO_5032544611" description="Wall-associated receptor kinase galacturonan-binding domain-containing protein" evidence="3">
    <location>
        <begin position="28"/>
        <end position="213"/>
    </location>
</feature>
<dbReference type="EMBL" id="DUZY01000004">
    <property type="protein sequence ID" value="DAD35141.1"/>
    <property type="molecule type" value="Genomic_DNA"/>
</dbReference>
<dbReference type="Proteomes" id="UP000607653">
    <property type="component" value="Unassembled WGS sequence"/>
</dbReference>
<dbReference type="GO" id="GO:0016020">
    <property type="term" value="C:membrane"/>
    <property type="evidence" value="ECO:0007669"/>
    <property type="project" value="UniProtKB-SubCell"/>
</dbReference>
<comment type="subcellular location">
    <subcellularLocation>
        <location evidence="1">Membrane</location>
        <topology evidence="1">Single-pass membrane protein</topology>
    </subcellularLocation>
</comment>
<evidence type="ECO:0000256" key="1">
    <source>
        <dbReference type="ARBA" id="ARBA00004167"/>
    </source>
</evidence>
<comment type="caution">
    <text evidence="5">The sequence shown here is derived from an EMBL/GenBank/DDBJ whole genome shotgun (WGS) entry which is preliminary data.</text>
</comment>
<evidence type="ECO:0000259" key="4">
    <source>
        <dbReference type="Pfam" id="PF13947"/>
    </source>
</evidence>
<organism evidence="5 6">
    <name type="scientific">Nelumbo nucifera</name>
    <name type="common">Sacred lotus</name>
    <dbReference type="NCBI Taxonomy" id="4432"/>
    <lineage>
        <taxon>Eukaryota</taxon>
        <taxon>Viridiplantae</taxon>
        <taxon>Streptophyta</taxon>
        <taxon>Embryophyta</taxon>
        <taxon>Tracheophyta</taxon>
        <taxon>Spermatophyta</taxon>
        <taxon>Magnoliopsida</taxon>
        <taxon>Proteales</taxon>
        <taxon>Nelumbonaceae</taxon>
        <taxon>Nelumbo</taxon>
    </lineage>
</organism>
<evidence type="ECO:0000256" key="3">
    <source>
        <dbReference type="SAM" id="SignalP"/>
    </source>
</evidence>
<feature type="signal peptide" evidence="3">
    <location>
        <begin position="1"/>
        <end position="27"/>
    </location>
</feature>
<reference evidence="5 6" key="1">
    <citation type="journal article" date="2020" name="Mol. Biol. Evol.">
        <title>Distinct Expression and Methylation Patterns for Genes with Different Fates following a Single Whole-Genome Duplication in Flowering Plants.</title>
        <authorList>
            <person name="Shi T."/>
            <person name="Rahmani R.S."/>
            <person name="Gugger P.F."/>
            <person name="Wang M."/>
            <person name="Li H."/>
            <person name="Zhang Y."/>
            <person name="Li Z."/>
            <person name="Wang Q."/>
            <person name="Van de Peer Y."/>
            <person name="Marchal K."/>
            <person name="Chen J."/>
        </authorList>
    </citation>
    <scope>NUCLEOTIDE SEQUENCE [LARGE SCALE GENOMIC DNA]</scope>
    <source>
        <tissue evidence="5">Leaf</tissue>
    </source>
</reference>
<accession>A0A822YUB2</accession>
<dbReference type="AlphaFoldDB" id="A0A822YUB2"/>
<sequence>MKTALRLMLWFFLSSLMILLWLKEAPAVEATSLAKPRCQDRCGDVSISFPFGIGNPCSKSKQFLITCNRSSTHPKSFLSLSTGRFEVLNILMNGELCINVPTFSSPNETEVHGRISLEGSPFLFSQSGNVFVAVECNNRAFVHNHQDNSTVGCISTCSGREVDEKGCCGINCCQTPIPWSLRIIDVTILPDSIMKNQKKEDNDREIFEYGTQI</sequence>
<dbReference type="GO" id="GO:0030247">
    <property type="term" value="F:polysaccharide binding"/>
    <property type="evidence" value="ECO:0007669"/>
    <property type="project" value="InterPro"/>
</dbReference>
<evidence type="ECO:0000313" key="5">
    <source>
        <dbReference type="EMBL" id="DAD35141.1"/>
    </source>
</evidence>
<evidence type="ECO:0000256" key="2">
    <source>
        <dbReference type="ARBA" id="ARBA00022729"/>
    </source>
</evidence>
<keyword evidence="6" id="KW-1185">Reference proteome</keyword>
<proteinExistence type="predicted"/>
<dbReference type="PANTHER" id="PTHR33491">
    <property type="entry name" value="OSJNBA0016N04.9 PROTEIN"/>
    <property type="match status" value="1"/>
</dbReference>
<feature type="domain" description="Wall-associated receptor kinase galacturonan-binding" evidence="4">
    <location>
        <begin position="38"/>
        <end position="92"/>
    </location>
</feature>
<name>A0A822YUB2_NELNU</name>
<evidence type="ECO:0000313" key="6">
    <source>
        <dbReference type="Proteomes" id="UP000607653"/>
    </source>
</evidence>
<keyword evidence="2 3" id="KW-0732">Signal</keyword>
<gene>
    <name evidence="5" type="ORF">HUJ06_005781</name>
</gene>
<dbReference type="Pfam" id="PF13947">
    <property type="entry name" value="GUB_WAK_bind"/>
    <property type="match status" value="1"/>
</dbReference>
<protein>
    <recommendedName>
        <fullName evidence="4">Wall-associated receptor kinase galacturonan-binding domain-containing protein</fullName>
    </recommendedName>
</protein>
<dbReference type="InterPro" id="IPR025287">
    <property type="entry name" value="WAK_GUB"/>
</dbReference>